<sequence length="194" mass="22758">MKAFIRVLVIGVIVLLIFVSWNYWEKPINFQEECIEFRLGSDDYNKINVSIKGVVRKSLLRKDTVRINMIIGNKDIPDFDEHKNVFPLNFSGKVAIDNKPVFKNVNYMEQDLIKFDNYYMIRISYQYYRGKILNEVFGVLYFDKKFSKMFITVDDKDNESGYSWTGKDGKVIVSELDIEGALQFISGLTEWNLN</sequence>
<dbReference type="EMBL" id="BRLB01000012">
    <property type="protein sequence ID" value="GKX30889.1"/>
    <property type="molecule type" value="Genomic_DNA"/>
</dbReference>
<feature type="transmembrane region" description="Helical" evidence="1">
    <location>
        <begin position="7"/>
        <end position="24"/>
    </location>
</feature>
<name>A0A9W6DHI3_9FIRM</name>
<organism evidence="2 3">
    <name type="scientific">Vallitalea longa</name>
    <dbReference type="NCBI Taxonomy" id="2936439"/>
    <lineage>
        <taxon>Bacteria</taxon>
        <taxon>Bacillati</taxon>
        <taxon>Bacillota</taxon>
        <taxon>Clostridia</taxon>
        <taxon>Lachnospirales</taxon>
        <taxon>Vallitaleaceae</taxon>
        <taxon>Vallitalea</taxon>
    </lineage>
</organism>
<dbReference type="AlphaFoldDB" id="A0A9W6DHI3"/>
<keyword evidence="1" id="KW-0472">Membrane</keyword>
<gene>
    <name evidence="2" type="ORF">SH1V18_33690</name>
</gene>
<keyword evidence="1" id="KW-1133">Transmembrane helix</keyword>
<dbReference type="Proteomes" id="UP001144256">
    <property type="component" value="Unassembled WGS sequence"/>
</dbReference>
<accession>A0A9W6DHI3</accession>
<evidence type="ECO:0000256" key="1">
    <source>
        <dbReference type="SAM" id="Phobius"/>
    </source>
</evidence>
<comment type="caution">
    <text evidence="2">The sequence shown here is derived from an EMBL/GenBank/DDBJ whole genome shotgun (WGS) entry which is preliminary data.</text>
</comment>
<protein>
    <submittedName>
        <fullName evidence="2">Uncharacterized protein</fullName>
    </submittedName>
</protein>
<keyword evidence="1" id="KW-0812">Transmembrane</keyword>
<proteinExistence type="predicted"/>
<evidence type="ECO:0000313" key="3">
    <source>
        <dbReference type="Proteomes" id="UP001144256"/>
    </source>
</evidence>
<evidence type="ECO:0000313" key="2">
    <source>
        <dbReference type="EMBL" id="GKX30889.1"/>
    </source>
</evidence>
<reference evidence="2" key="1">
    <citation type="submission" date="2022-06" db="EMBL/GenBank/DDBJ databases">
        <title>Vallitalea longa sp. nov., an anaerobic bacterium isolated from marine sediment.</title>
        <authorList>
            <person name="Hirano S."/>
            <person name="Terahara T."/>
            <person name="Mori K."/>
            <person name="Hamada M."/>
            <person name="Matsumoto R."/>
            <person name="Kobayashi T."/>
        </authorList>
    </citation>
    <scope>NUCLEOTIDE SEQUENCE</scope>
    <source>
        <strain evidence="2">SH18-1</strain>
    </source>
</reference>
<keyword evidence="3" id="KW-1185">Reference proteome</keyword>
<dbReference type="RefSeq" id="WP_281817440.1">
    <property type="nucleotide sequence ID" value="NZ_BRLB01000012.1"/>
</dbReference>